<dbReference type="KEGG" id="deo:CAY53_00615"/>
<dbReference type="AlphaFoldDB" id="A0A2L1GKL4"/>
<dbReference type="Gene3D" id="3.30.70.3550">
    <property type="entry name" value="Leucyl/phenylalanyl-tRNA-protein transferase, N-terminal domain"/>
    <property type="match status" value="1"/>
</dbReference>
<keyword evidence="2 15" id="KW-0963">Cytoplasm</keyword>
<sequence>MPVFRLHRQPFFPSPDLAEPDGLLAVGGDLSPIRLLAAYRMGIFPWYGPDDPILWWTPDPRLVLFPDRMHVSRRLARTLRSGVFQVTADRAFAQVIAACAGTLRHGAAGTWLVPEMRAAYTRLHALGFAHSVETWQEGRLVGGLYGVGLGRVFFGESMFSAVRDASKVALASLVHNAGSLSLELIDCQVRSGHLLSLGAEEIAREAFMAHLRRLIQESEPQRPWRLSAWA</sequence>
<dbReference type="GO" id="GO:0005737">
    <property type="term" value="C:cytoplasm"/>
    <property type="evidence" value="ECO:0007669"/>
    <property type="project" value="UniProtKB-SubCell"/>
</dbReference>
<dbReference type="InterPro" id="IPR042221">
    <property type="entry name" value="Leu/Phe-tRNA_Trfase_N"/>
</dbReference>
<evidence type="ECO:0000256" key="6">
    <source>
        <dbReference type="ARBA" id="ARBA00050652"/>
    </source>
</evidence>
<name>A0A2L1GKL4_9BACT</name>
<keyword evidence="17" id="KW-1185">Reference proteome</keyword>
<accession>A0A2L1GKL4</accession>
<comment type="catalytic activity">
    <reaction evidence="6 15">
        <text>N-terminal L-arginyl-[protein] + L-leucyl-tRNA(Leu) = N-terminal L-leucyl-L-arginyl-[protein] + tRNA(Leu) + H(+)</text>
        <dbReference type="Rhea" id="RHEA:50416"/>
        <dbReference type="Rhea" id="RHEA-COMP:9613"/>
        <dbReference type="Rhea" id="RHEA-COMP:9622"/>
        <dbReference type="Rhea" id="RHEA-COMP:12672"/>
        <dbReference type="Rhea" id="RHEA-COMP:12673"/>
        <dbReference type="ChEBI" id="CHEBI:15378"/>
        <dbReference type="ChEBI" id="CHEBI:64719"/>
        <dbReference type="ChEBI" id="CHEBI:78442"/>
        <dbReference type="ChEBI" id="CHEBI:78494"/>
        <dbReference type="ChEBI" id="CHEBI:133044"/>
        <dbReference type="EC" id="2.3.2.6"/>
    </reaction>
</comment>
<dbReference type="GO" id="GO:0030163">
    <property type="term" value="P:protein catabolic process"/>
    <property type="evidence" value="ECO:0007669"/>
    <property type="project" value="UniProtKB-UniRule"/>
</dbReference>
<organism evidence="16 17">
    <name type="scientific">Desulfobulbus oralis</name>
    <dbReference type="NCBI Taxonomy" id="1986146"/>
    <lineage>
        <taxon>Bacteria</taxon>
        <taxon>Pseudomonadati</taxon>
        <taxon>Thermodesulfobacteriota</taxon>
        <taxon>Desulfobulbia</taxon>
        <taxon>Desulfobulbales</taxon>
        <taxon>Desulfobulbaceae</taxon>
        <taxon>Desulfobulbus</taxon>
    </lineage>
</organism>
<dbReference type="InterPro" id="IPR042203">
    <property type="entry name" value="Leu/Phe-tRNA_Trfase_C"/>
</dbReference>
<dbReference type="Proteomes" id="UP000239867">
    <property type="component" value="Chromosome"/>
</dbReference>
<evidence type="ECO:0000256" key="1">
    <source>
        <dbReference type="ARBA" id="ARBA00004496"/>
    </source>
</evidence>
<gene>
    <name evidence="15" type="primary">aat</name>
    <name evidence="16" type="ORF">CAY53_00615</name>
</gene>
<dbReference type="HAMAP" id="MF_00688">
    <property type="entry name" value="Leu_Phe_trans"/>
    <property type="match status" value="1"/>
</dbReference>
<keyword evidence="4 15" id="KW-0012">Acyltransferase</keyword>
<comment type="similarity">
    <text evidence="9 15">Belongs to the L/F-transferase family.</text>
</comment>
<comment type="function">
    <text evidence="8 15">Functions in the N-end rule pathway of protein degradation where it conjugates Leu, Phe and, less efficiently, Met from aminoacyl-tRNAs to the N-termini of proteins containing an N-terminal arginine or lysine.</text>
</comment>
<evidence type="ECO:0000313" key="16">
    <source>
        <dbReference type="EMBL" id="AVD70167.1"/>
    </source>
</evidence>
<evidence type="ECO:0000256" key="11">
    <source>
        <dbReference type="ARBA" id="ARBA00074372"/>
    </source>
</evidence>
<dbReference type="GO" id="GO:0008914">
    <property type="term" value="F:leucyl-tRNA--protein transferase activity"/>
    <property type="evidence" value="ECO:0007669"/>
    <property type="project" value="UniProtKB-UniRule"/>
</dbReference>
<dbReference type="OrthoDB" id="9790282at2"/>
<dbReference type="EC" id="2.3.2.6" evidence="10 15"/>
<dbReference type="FunFam" id="3.30.70.3550:FF:000001">
    <property type="entry name" value="Leucyl/phenylalanyl-tRNA--protein transferase"/>
    <property type="match status" value="1"/>
</dbReference>
<evidence type="ECO:0000256" key="5">
    <source>
        <dbReference type="ARBA" id="ARBA00050607"/>
    </source>
</evidence>
<dbReference type="NCBIfam" id="TIGR00667">
    <property type="entry name" value="aat"/>
    <property type="match status" value="1"/>
</dbReference>
<dbReference type="EMBL" id="CP021255">
    <property type="protein sequence ID" value="AVD70167.1"/>
    <property type="molecule type" value="Genomic_DNA"/>
</dbReference>
<evidence type="ECO:0000256" key="2">
    <source>
        <dbReference type="ARBA" id="ARBA00022490"/>
    </source>
</evidence>
<evidence type="ECO:0000256" key="12">
    <source>
        <dbReference type="ARBA" id="ARBA00077136"/>
    </source>
</evidence>
<reference evidence="16 17" key="1">
    <citation type="journal article" date="2018" name="MBio">
        <title>Insights into the evolution of host association through the isolation and characterization of a novel human periodontal pathobiont, Desulfobulbus oralis.</title>
        <authorList>
            <person name="Cross K.L."/>
            <person name="Chirania P."/>
            <person name="Xiong W."/>
            <person name="Beall C.J."/>
            <person name="Elkins J.G."/>
            <person name="Giannone R.J."/>
            <person name="Griffen A.L."/>
            <person name="Guss A.M."/>
            <person name="Hettich R.L."/>
            <person name="Joshi S.S."/>
            <person name="Mokrzan E.M."/>
            <person name="Martin R.K."/>
            <person name="Zhulin I.B."/>
            <person name="Leys E.J."/>
            <person name="Podar M."/>
        </authorList>
    </citation>
    <scope>NUCLEOTIDE SEQUENCE [LARGE SCALE GENOMIC DNA]</scope>
    <source>
        <strain evidence="16 17">ORNL</strain>
    </source>
</reference>
<dbReference type="Pfam" id="PF03588">
    <property type="entry name" value="Leu_Phe_trans"/>
    <property type="match status" value="1"/>
</dbReference>
<evidence type="ECO:0000313" key="17">
    <source>
        <dbReference type="Proteomes" id="UP000239867"/>
    </source>
</evidence>
<dbReference type="InterPro" id="IPR016181">
    <property type="entry name" value="Acyl_CoA_acyltransferase"/>
</dbReference>
<dbReference type="PANTHER" id="PTHR30098:SF2">
    <property type="entry name" value="LEUCYL_PHENYLALANYL-TRNA--PROTEIN TRANSFERASE"/>
    <property type="match status" value="1"/>
</dbReference>
<evidence type="ECO:0000256" key="3">
    <source>
        <dbReference type="ARBA" id="ARBA00022679"/>
    </source>
</evidence>
<evidence type="ECO:0000256" key="10">
    <source>
        <dbReference type="ARBA" id="ARBA00066767"/>
    </source>
</evidence>
<evidence type="ECO:0000256" key="15">
    <source>
        <dbReference type="HAMAP-Rule" id="MF_00688"/>
    </source>
</evidence>
<evidence type="ECO:0000256" key="13">
    <source>
        <dbReference type="ARBA" id="ARBA00077165"/>
    </source>
</evidence>
<dbReference type="RefSeq" id="WP_104935493.1">
    <property type="nucleotide sequence ID" value="NZ_CP021255.1"/>
</dbReference>
<comment type="subcellular location">
    <subcellularLocation>
        <location evidence="1 15">Cytoplasm</location>
    </subcellularLocation>
</comment>
<evidence type="ECO:0000256" key="7">
    <source>
        <dbReference type="ARBA" id="ARBA00051538"/>
    </source>
</evidence>
<comment type="catalytic activity">
    <reaction evidence="5 15">
        <text>L-phenylalanyl-tRNA(Phe) + an N-terminal L-alpha-aminoacyl-[protein] = an N-terminal L-phenylalanyl-L-alpha-aminoacyl-[protein] + tRNA(Phe)</text>
        <dbReference type="Rhea" id="RHEA:43632"/>
        <dbReference type="Rhea" id="RHEA-COMP:9668"/>
        <dbReference type="Rhea" id="RHEA-COMP:9699"/>
        <dbReference type="Rhea" id="RHEA-COMP:10636"/>
        <dbReference type="Rhea" id="RHEA-COMP:10637"/>
        <dbReference type="ChEBI" id="CHEBI:78442"/>
        <dbReference type="ChEBI" id="CHEBI:78531"/>
        <dbReference type="ChEBI" id="CHEBI:78597"/>
        <dbReference type="ChEBI" id="CHEBI:83561"/>
        <dbReference type="EC" id="2.3.2.6"/>
    </reaction>
</comment>
<evidence type="ECO:0000256" key="14">
    <source>
        <dbReference type="ARBA" id="ARBA00083640"/>
    </source>
</evidence>
<proteinExistence type="inferred from homology"/>
<evidence type="ECO:0000256" key="9">
    <source>
        <dbReference type="ARBA" id="ARBA00061535"/>
    </source>
</evidence>
<evidence type="ECO:0000256" key="8">
    <source>
        <dbReference type="ARBA" id="ARBA00054043"/>
    </source>
</evidence>
<evidence type="ECO:0000256" key="4">
    <source>
        <dbReference type="ARBA" id="ARBA00023315"/>
    </source>
</evidence>
<dbReference type="SUPFAM" id="SSF55729">
    <property type="entry name" value="Acyl-CoA N-acyltransferases (Nat)"/>
    <property type="match status" value="1"/>
</dbReference>
<comment type="catalytic activity">
    <reaction evidence="7 15">
        <text>N-terminal L-lysyl-[protein] + L-leucyl-tRNA(Leu) = N-terminal L-leucyl-L-lysyl-[protein] + tRNA(Leu) + H(+)</text>
        <dbReference type="Rhea" id="RHEA:12340"/>
        <dbReference type="Rhea" id="RHEA-COMP:9613"/>
        <dbReference type="Rhea" id="RHEA-COMP:9622"/>
        <dbReference type="Rhea" id="RHEA-COMP:12670"/>
        <dbReference type="Rhea" id="RHEA-COMP:12671"/>
        <dbReference type="ChEBI" id="CHEBI:15378"/>
        <dbReference type="ChEBI" id="CHEBI:65249"/>
        <dbReference type="ChEBI" id="CHEBI:78442"/>
        <dbReference type="ChEBI" id="CHEBI:78494"/>
        <dbReference type="ChEBI" id="CHEBI:133043"/>
        <dbReference type="EC" id="2.3.2.6"/>
    </reaction>
</comment>
<dbReference type="Gene3D" id="3.40.630.70">
    <property type="entry name" value="Leucyl/phenylalanyl-tRNA-protein transferase, C-terminal domain"/>
    <property type="match status" value="1"/>
</dbReference>
<dbReference type="InterPro" id="IPR004616">
    <property type="entry name" value="Leu/Phe-tRNA_Trfase"/>
</dbReference>
<keyword evidence="3 15" id="KW-0808">Transferase</keyword>
<protein>
    <recommendedName>
        <fullName evidence="11 15">Leucyl/phenylalanyl-tRNA--protein transferase</fullName>
        <ecNumber evidence="10 15">2.3.2.6</ecNumber>
    </recommendedName>
    <alternativeName>
        <fullName evidence="12 15">L/F-transferase</fullName>
    </alternativeName>
    <alternativeName>
        <fullName evidence="13 15">Leucyltransferase</fullName>
    </alternativeName>
    <alternativeName>
        <fullName evidence="14 15">Phenyalanyltransferase</fullName>
    </alternativeName>
</protein>
<dbReference type="PANTHER" id="PTHR30098">
    <property type="entry name" value="LEUCYL/PHENYLALANYL-TRNA--PROTEIN TRANSFERASE"/>
    <property type="match status" value="1"/>
</dbReference>